<evidence type="ECO:0000256" key="2">
    <source>
        <dbReference type="ARBA" id="ARBA00019014"/>
    </source>
</evidence>
<dbReference type="EMBL" id="AVGG01000001">
    <property type="protein sequence ID" value="ESU29591.1"/>
    <property type="molecule type" value="Genomic_DNA"/>
</dbReference>
<dbReference type="PANTHER" id="PTHR12598">
    <property type="entry name" value="COPPER HOMEOSTASIS PROTEIN CUTC"/>
    <property type="match status" value="1"/>
</dbReference>
<dbReference type="PANTHER" id="PTHR12598:SF0">
    <property type="entry name" value="COPPER HOMEOSTASIS PROTEIN CUTC HOMOLOG"/>
    <property type="match status" value="1"/>
</dbReference>
<reference evidence="3 4" key="1">
    <citation type="submission" date="2013-08" db="EMBL/GenBank/DDBJ databases">
        <title>Flavobacterium limnosediminis JC2902 genome sequencing.</title>
        <authorList>
            <person name="Lee K."/>
            <person name="Yi H."/>
            <person name="Park S."/>
            <person name="Chun J."/>
        </authorList>
    </citation>
    <scope>NUCLEOTIDE SEQUENCE [LARGE SCALE GENOMIC DNA]</scope>
    <source>
        <strain evidence="3 4">JC2902</strain>
    </source>
</reference>
<dbReference type="InterPro" id="IPR036822">
    <property type="entry name" value="CutC-like_dom_sf"/>
</dbReference>
<dbReference type="InterPro" id="IPR005627">
    <property type="entry name" value="CutC-like"/>
</dbReference>
<dbReference type="AlphaFoldDB" id="V6SSH3"/>
<dbReference type="GO" id="GO:0005507">
    <property type="term" value="F:copper ion binding"/>
    <property type="evidence" value="ECO:0007669"/>
    <property type="project" value="TreeGrafter"/>
</dbReference>
<dbReference type="SUPFAM" id="SSF110395">
    <property type="entry name" value="CutC-like"/>
    <property type="match status" value="1"/>
</dbReference>
<evidence type="ECO:0000313" key="4">
    <source>
        <dbReference type="Proteomes" id="UP000018004"/>
    </source>
</evidence>
<dbReference type="eggNOG" id="COG3142">
    <property type="taxonomic scope" value="Bacteria"/>
</dbReference>
<dbReference type="PATRIC" id="fig|1341181.4.peg.58"/>
<name>V6SSH3_9FLAO</name>
<dbReference type="Gene3D" id="3.20.20.380">
    <property type="entry name" value="Copper homeostasis (CutC) domain"/>
    <property type="match status" value="1"/>
</dbReference>
<evidence type="ECO:0000256" key="1">
    <source>
        <dbReference type="ARBA" id="ARBA00007768"/>
    </source>
</evidence>
<gene>
    <name evidence="3" type="ORF">FLJC2902T_00600</name>
</gene>
<dbReference type="STRING" id="1341181.FLJC2902T_00600"/>
<dbReference type="Pfam" id="PF03932">
    <property type="entry name" value="CutC"/>
    <property type="match status" value="1"/>
</dbReference>
<accession>V6SSH3</accession>
<dbReference type="Proteomes" id="UP000018004">
    <property type="component" value="Unassembled WGS sequence"/>
</dbReference>
<proteinExistence type="inferred from homology"/>
<comment type="similarity">
    <text evidence="1">Belongs to the CutC family.</text>
</comment>
<comment type="caution">
    <text evidence="3">The sequence shown here is derived from an EMBL/GenBank/DDBJ whole genome shotgun (WGS) entry which is preliminary data.</text>
</comment>
<protein>
    <recommendedName>
        <fullName evidence="2">Copper homeostasis protein cutC homolog</fullName>
    </recommendedName>
</protein>
<organism evidence="3 4">
    <name type="scientific">Flavobacterium limnosediminis JC2902</name>
    <dbReference type="NCBI Taxonomy" id="1341181"/>
    <lineage>
        <taxon>Bacteria</taxon>
        <taxon>Pseudomonadati</taxon>
        <taxon>Bacteroidota</taxon>
        <taxon>Flavobacteriia</taxon>
        <taxon>Flavobacteriales</taxon>
        <taxon>Flavobacteriaceae</taxon>
        <taxon>Flavobacterium</taxon>
    </lineage>
</organism>
<sequence>MELCANIKEGGTTPDLEVVRQTLDRLKIPIYVMIRPRGGNFVYSEAEFQQMEKEIQQFKTLGVNGFVFGILNEDKTVNLQQNSELVELARPFPCTFHRAFDEVSEVFHSLEAVIQCGFSTLLTSGTMPNVIEGISVLMKLVEKADNRITIMPGGGLRSNNIKMLQQQTNAGFYHSSAITDKSEIANIDEVKALKSNLQ</sequence>
<keyword evidence="4" id="KW-1185">Reference proteome</keyword>
<evidence type="ECO:0000313" key="3">
    <source>
        <dbReference type="EMBL" id="ESU29591.1"/>
    </source>
</evidence>